<protein>
    <submittedName>
        <fullName evidence="1">Uncharacterized protein</fullName>
    </submittedName>
</protein>
<accession>A0A9Q3CX65</accession>
<gene>
    <name evidence="1" type="ORF">O181_032629</name>
</gene>
<dbReference type="EMBL" id="AVOT02011811">
    <property type="protein sequence ID" value="MBW0492914.1"/>
    <property type="molecule type" value="Genomic_DNA"/>
</dbReference>
<proteinExistence type="predicted"/>
<keyword evidence="2" id="KW-1185">Reference proteome</keyword>
<dbReference type="AlphaFoldDB" id="A0A9Q3CX65"/>
<comment type="caution">
    <text evidence="1">The sequence shown here is derived from an EMBL/GenBank/DDBJ whole genome shotgun (WGS) entry which is preliminary data.</text>
</comment>
<organism evidence="1 2">
    <name type="scientific">Austropuccinia psidii MF-1</name>
    <dbReference type="NCBI Taxonomy" id="1389203"/>
    <lineage>
        <taxon>Eukaryota</taxon>
        <taxon>Fungi</taxon>
        <taxon>Dikarya</taxon>
        <taxon>Basidiomycota</taxon>
        <taxon>Pucciniomycotina</taxon>
        <taxon>Pucciniomycetes</taxon>
        <taxon>Pucciniales</taxon>
        <taxon>Sphaerophragmiaceae</taxon>
        <taxon>Austropuccinia</taxon>
    </lineage>
</organism>
<dbReference type="Proteomes" id="UP000765509">
    <property type="component" value="Unassembled WGS sequence"/>
</dbReference>
<sequence>MKLNQVTANDTRKTELWKELTNQEDMHQIEVINLTKAFQHEFRNSQSCSTSKMNDIEQLLHTIPRISTSLNQNEVTRNSNPQGLDLENSHLKNQFPLSFNTLEPSRGQAYMKEVPKLKEWPHFSGEGEYDNMEVIRVI</sequence>
<evidence type="ECO:0000313" key="2">
    <source>
        <dbReference type="Proteomes" id="UP000765509"/>
    </source>
</evidence>
<reference evidence="1" key="1">
    <citation type="submission" date="2021-03" db="EMBL/GenBank/DDBJ databases">
        <title>Draft genome sequence of rust myrtle Austropuccinia psidii MF-1, a brazilian biotype.</title>
        <authorList>
            <person name="Quecine M.C."/>
            <person name="Pachon D.M.R."/>
            <person name="Bonatelli M.L."/>
            <person name="Correr F.H."/>
            <person name="Franceschini L.M."/>
            <person name="Leite T.F."/>
            <person name="Margarido G.R.A."/>
            <person name="Almeida C.A."/>
            <person name="Ferrarezi J.A."/>
            <person name="Labate C.A."/>
        </authorList>
    </citation>
    <scope>NUCLEOTIDE SEQUENCE</scope>
    <source>
        <strain evidence="1">MF-1</strain>
    </source>
</reference>
<evidence type="ECO:0000313" key="1">
    <source>
        <dbReference type="EMBL" id="MBW0492914.1"/>
    </source>
</evidence>
<name>A0A9Q3CX65_9BASI</name>